<evidence type="ECO:0000313" key="2">
    <source>
        <dbReference type="Proteomes" id="UP001595906"/>
    </source>
</evidence>
<protein>
    <submittedName>
        <fullName evidence="1">Uncharacterized protein</fullName>
    </submittedName>
</protein>
<gene>
    <name evidence="1" type="ORF">ACFOW1_09660</name>
</gene>
<evidence type="ECO:0000313" key="1">
    <source>
        <dbReference type="EMBL" id="MFC4232157.1"/>
    </source>
</evidence>
<proteinExistence type="predicted"/>
<dbReference type="EMBL" id="JBHSDC010000018">
    <property type="protein sequence ID" value="MFC4232157.1"/>
    <property type="molecule type" value="Genomic_DNA"/>
</dbReference>
<dbReference type="RefSeq" id="WP_379013903.1">
    <property type="nucleotide sequence ID" value="NZ_JBHSDC010000018.1"/>
</dbReference>
<organism evidence="1 2">
    <name type="scientific">Parasediminibacterium paludis</name>
    <dbReference type="NCBI Taxonomy" id="908966"/>
    <lineage>
        <taxon>Bacteria</taxon>
        <taxon>Pseudomonadati</taxon>
        <taxon>Bacteroidota</taxon>
        <taxon>Chitinophagia</taxon>
        <taxon>Chitinophagales</taxon>
        <taxon>Chitinophagaceae</taxon>
        <taxon>Parasediminibacterium</taxon>
    </lineage>
</organism>
<name>A0ABV8PVT6_9BACT</name>
<reference evidence="2" key="1">
    <citation type="journal article" date="2019" name="Int. J. Syst. Evol. Microbiol.">
        <title>The Global Catalogue of Microorganisms (GCM) 10K type strain sequencing project: providing services to taxonomists for standard genome sequencing and annotation.</title>
        <authorList>
            <consortium name="The Broad Institute Genomics Platform"/>
            <consortium name="The Broad Institute Genome Sequencing Center for Infectious Disease"/>
            <person name="Wu L."/>
            <person name="Ma J."/>
        </authorList>
    </citation>
    <scope>NUCLEOTIDE SEQUENCE [LARGE SCALE GENOMIC DNA]</scope>
    <source>
        <strain evidence="2">CECT 8010</strain>
    </source>
</reference>
<comment type="caution">
    <text evidence="1">The sequence shown here is derived from an EMBL/GenBank/DDBJ whole genome shotgun (WGS) entry which is preliminary data.</text>
</comment>
<dbReference type="Proteomes" id="UP001595906">
    <property type="component" value="Unassembled WGS sequence"/>
</dbReference>
<sequence>MKEIQNEFTIILGNSPRPTTMVVSKAFKAHQFLDVPYAKANTLQCVKNHDFLVIQGSTSTGKSSFLNGLKHLFTSKN</sequence>
<accession>A0ABV8PVT6</accession>
<keyword evidence="2" id="KW-1185">Reference proteome</keyword>